<feature type="domain" description="ABC transporter" evidence="9">
    <location>
        <begin position="255"/>
        <end position="493"/>
    </location>
</feature>
<keyword evidence="11" id="KW-1185">Reference proteome</keyword>
<sequence>MLEAVKISKEFPGVKVLNQVNFKFYPGRVNAILGENGAGKSTLLKILTGAYTEYDGEIKLNGQTVSFSNIKEAQNAGIAIIHQELNLIPELSVTENLFLGRENLNAFGLLDRAKMEAEAQLIFDKIHLNVSPKTLVQKLKVGEQQLVEIAKALLSNADIILMDEPTSALSDKEIENLHRIIEQLKAEGKTIVYISHKMDELFRIAENYTVLRDGNTIDAGEMKATTEQDLIRKMVGREVLIEKKNTQNQLGNNILKVTNLNLINPNIKTRKLLQDISFELKKGEILGIFGLLGAGRTELLETIFGMHPSNSECDIEINGQKTIIKNPKNAIENGLAFVTEDRKTEGLVLGMDISSNISLTNLASFGLLNATKDKTSAKDYIEKLSIKTPSETQLCQNLSGGNQQKVVLAKWLATNPQILMLDEPTRGIDINAKNEIYNLIKKLATNQMSIILVSSEIPEILALSDRILVMAEGKIKASYLAADANEDKLLKSALPE</sequence>
<dbReference type="Gene3D" id="3.40.50.300">
    <property type="entry name" value="P-loop containing nucleotide triphosphate hydrolases"/>
    <property type="match status" value="2"/>
</dbReference>
<gene>
    <name evidence="10" type="ORF">AAGV33_09010</name>
</gene>
<feature type="domain" description="ABC transporter" evidence="9">
    <location>
        <begin position="2"/>
        <end position="238"/>
    </location>
</feature>
<keyword evidence="5" id="KW-0547">Nucleotide-binding</keyword>
<keyword evidence="3" id="KW-0762">Sugar transport</keyword>
<dbReference type="EMBL" id="JBCFQK010000011">
    <property type="protein sequence ID" value="MFA9194547.1"/>
    <property type="molecule type" value="Genomic_DNA"/>
</dbReference>
<proteinExistence type="predicted"/>
<evidence type="ECO:0000256" key="8">
    <source>
        <dbReference type="ARBA" id="ARBA00023136"/>
    </source>
</evidence>
<evidence type="ECO:0000313" key="11">
    <source>
        <dbReference type="Proteomes" id="UP001574170"/>
    </source>
</evidence>
<dbReference type="PANTHER" id="PTHR43790:SF3">
    <property type="entry name" value="D-ALLOSE IMPORT ATP-BINDING PROTEIN ALSA-RELATED"/>
    <property type="match status" value="1"/>
</dbReference>
<evidence type="ECO:0000256" key="7">
    <source>
        <dbReference type="ARBA" id="ARBA00022967"/>
    </source>
</evidence>
<evidence type="ECO:0000256" key="3">
    <source>
        <dbReference type="ARBA" id="ARBA00022597"/>
    </source>
</evidence>
<dbReference type="InterPro" id="IPR050107">
    <property type="entry name" value="ABC_carbohydrate_import_ATPase"/>
</dbReference>
<keyword evidence="2" id="KW-1003">Cell membrane</keyword>
<name>A0ABV4TKG0_9FLAO</name>
<dbReference type="InterPro" id="IPR027417">
    <property type="entry name" value="P-loop_NTPase"/>
</dbReference>
<dbReference type="SUPFAM" id="SSF52540">
    <property type="entry name" value="P-loop containing nucleoside triphosphate hydrolases"/>
    <property type="match status" value="2"/>
</dbReference>
<evidence type="ECO:0000256" key="2">
    <source>
        <dbReference type="ARBA" id="ARBA00022475"/>
    </source>
</evidence>
<dbReference type="GO" id="GO:0005524">
    <property type="term" value="F:ATP binding"/>
    <property type="evidence" value="ECO:0007669"/>
    <property type="project" value="UniProtKB-KW"/>
</dbReference>
<evidence type="ECO:0000256" key="6">
    <source>
        <dbReference type="ARBA" id="ARBA00022840"/>
    </source>
</evidence>
<evidence type="ECO:0000256" key="4">
    <source>
        <dbReference type="ARBA" id="ARBA00022737"/>
    </source>
</evidence>
<dbReference type="CDD" id="cd03215">
    <property type="entry name" value="ABC_Carb_Monos_II"/>
    <property type="match status" value="1"/>
</dbReference>
<dbReference type="CDD" id="cd03216">
    <property type="entry name" value="ABC_Carb_Monos_I"/>
    <property type="match status" value="1"/>
</dbReference>
<evidence type="ECO:0000259" key="9">
    <source>
        <dbReference type="PROSITE" id="PS50893"/>
    </source>
</evidence>
<dbReference type="PANTHER" id="PTHR43790">
    <property type="entry name" value="CARBOHYDRATE TRANSPORT ATP-BINDING PROTEIN MG119-RELATED"/>
    <property type="match status" value="1"/>
</dbReference>
<organism evidence="10 11">
    <name type="scientific">Flavobacterium magnesitis</name>
    <dbReference type="NCBI Taxonomy" id="3138077"/>
    <lineage>
        <taxon>Bacteria</taxon>
        <taxon>Pseudomonadati</taxon>
        <taxon>Bacteroidota</taxon>
        <taxon>Flavobacteriia</taxon>
        <taxon>Flavobacteriales</taxon>
        <taxon>Flavobacteriaceae</taxon>
        <taxon>Flavobacterium</taxon>
    </lineage>
</organism>
<dbReference type="InterPro" id="IPR003593">
    <property type="entry name" value="AAA+_ATPase"/>
</dbReference>
<evidence type="ECO:0000256" key="5">
    <source>
        <dbReference type="ARBA" id="ARBA00022741"/>
    </source>
</evidence>
<keyword evidence="8" id="KW-0472">Membrane</keyword>
<accession>A0ABV4TKG0</accession>
<dbReference type="Proteomes" id="UP001574170">
    <property type="component" value="Unassembled WGS sequence"/>
</dbReference>
<dbReference type="Pfam" id="PF00005">
    <property type="entry name" value="ABC_tran"/>
    <property type="match status" value="2"/>
</dbReference>
<dbReference type="InterPro" id="IPR017871">
    <property type="entry name" value="ABC_transporter-like_CS"/>
</dbReference>
<keyword evidence="7" id="KW-1278">Translocase</keyword>
<keyword evidence="4" id="KW-0677">Repeat</keyword>
<reference evidence="10 11" key="1">
    <citation type="submission" date="2024-04" db="EMBL/GenBank/DDBJ databases">
        <title>New Clade of Flavobacterium.</title>
        <authorList>
            <person name="Matos L."/>
            <person name="Proenca D.N."/>
            <person name="Fransisco R.M."/>
            <person name="Chung A.P."/>
            <person name="Maccario L."/>
            <person name="Sorensen S.J."/>
            <person name="Morais P.V."/>
        </authorList>
    </citation>
    <scope>NUCLEOTIDE SEQUENCE [LARGE SCALE GENOMIC DNA]</scope>
    <source>
        <strain evidence="10 11">FBOR7N2.3</strain>
    </source>
</reference>
<protein>
    <submittedName>
        <fullName evidence="10">Sugar ABC transporter ATP-binding protein</fullName>
    </submittedName>
</protein>
<dbReference type="SMART" id="SM00382">
    <property type="entry name" value="AAA"/>
    <property type="match status" value="2"/>
</dbReference>
<dbReference type="PROSITE" id="PS50893">
    <property type="entry name" value="ABC_TRANSPORTER_2"/>
    <property type="match status" value="2"/>
</dbReference>
<keyword evidence="6 10" id="KW-0067">ATP-binding</keyword>
<dbReference type="InterPro" id="IPR003439">
    <property type="entry name" value="ABC_transporter-like_ATP-bd"/>
</dbReference>
<evidence type="ECO:0000313" key="10">
    <source>
        <dbReference type="EMBL" id="MFA9194547.1"/>
    </source>
</evidence>
<comment type="caution">
    <text evidence="10">The sequence shown here is derived from an EMBL/GenBank/DDBJ whole genome shotgun (WGS) entry which is preliminary data.</text>
</comment>
<dbReference type="PROSITE" id="PS00211">
    <property type="entry name" value="ABC_TRANSPORTER_1"/>
    <property type="match status" value="1"/>
</dbReference>
<dbReference type="RefSeq" id="WP_373391648.1">
    <property type="nucleotide sequence ID" value="NZ_JBCFQJ010000011.1"/>
</dbReference>
<evidence type="ECO:0000256" key="1">
    <source>
        <dbReference type="ARBA" id="ARBA00022448"/>
    </source>
</evidence>
<keyword evidence="1" id="KW-0813">Transport</keyword>